<keyword evidence="11" id="KW-0966">Cell projection</keyword>
<dbReference type="FunFam" id="1.10.287.2620:FF:000002">
    <property type="entry name" value="Dynein heavy chain 2, axonemal"/>
    <property type="match status" value="1"/>
</dbReference>
<comment type="subcellular location">
    <subcellularLocation>
        <location evidence="1">Cytoplasm</location>
        <location evidence="1">Cytoskeleton</location>
        <location evidence="1">Cilium axoneme</location>
    </subcellularLocation>
</comment>
<dbReference type="FunFam" id="3.20.180.20:FF:000003">
    <property type="entry name" value="Dynein heavy chain 12, axonemal"/>
    <property type="match status" value="1"/>
</dbReference>
<protein>
    <recommendedName>
        <fullName evidence="15">Dynein heavy chain linker domain-containing protein</fullName>
    </recommendedName>
</protein>
<dbReference type="GO" id="GO:0005874">
    <property type="term" value="C:microtubule"/>
    <property type="evidence" value="ECO:0007669"/>
    <property type="project" value="UniProtKB-KW"/>
</dbReference>
<evidence type="ECO:0000256" key="1">
    <source>
        <dbReference type="ARBA" id="ARBA00004430"/>
    </source>
</evidence>
<dbReference type="Gene3D" id="3.40.50.300">
    <property type="entry name" value="P-loop containing nucleotide triphosphate hydrolases"/>
    <property type="match status" value="1"/>
</dbReference>
<evidence type="ECO:0000256" key="9">
    <source>
        <dbReference type="ARBA" id="ARBA00023175"/>
    </source>
</evidence>
<dbReference type="GO" id="GO:0005524">
    <property type="term" value="F:ATP binding"/>
    <property type="evidence" value="ECO:0007669"/>
    <property type="project" value="UniProtKB-KW"/>
</dbReference>
<dbReference type="GO" id="GO:0030286">
    <property type="term" value="C:dynein complex"/>
    <property type="evidence" value="ECO:0007669"/>
    <property type="project" value="UniProtKB-KW"/>
</dbReference>
<dbReference type="GO" id="GO:0007018">
    <property type="term" value="P:microtubule-based movement"/>
    <property type="evidence" value="ECO:0007669"/>
    <property type="project" value="InterPro"/>
</dbReference>
<evidence type="ECO:0000313" key="14">
    <source>
        <dbReference type="EMBL" id="JAS31311.1"/>
    </source>
</evidence>
<dbReference type="InterPro" id="IPR042228">
    <property type="entry name" value="Dynein_linker_3"/>
</dbReference>
<dbReference type="FunFam" id="1.20.58.1120:FF:000001">
    <property type="entry name" value="dynein heavy chain 2, axonemal"/>
    <property type="match status" value="1"/>
</dbReference>
<feature type="domain" description="Dynein heavy chain hydrolytic ATP-binding dynein motor region" evidence="13">
    <location>
        <begin position="1040"/>
        <end position="1124"/>
    </location>
</feature>
<evidence type="ECO:0000256" key="6">
    <source>
        <dbReference type="ARBA" id="ARBA00023017"/>
    </source>
</evidence>
<evidence type="ECO:0000256" key="4">
    <source>
        <dbReference type="ARBA" id="ARBA00022741"/>
    </source>
</evidence>
<keyword evidence="5" id="KW-0067">ATP-binding</keyword>
<dbReference type="GO" id="GO:0045505">
    <property type="term" value="F:dynein intermediate chain binding"/>
    <property type="evidence" value="ECO:0007669"/>
    <property type="project" value="InterPro"/>
</dbReference>
<dbReference type="PANTHER" id="PTHR22878">
    <property type="entry name" value="DYNEIN HEAVY CHAIN 6, AXONEMAL-LIKE-RELATED"/>
    <property type="match status" value="1"/>
</dbReference>
<dbReference type="InterPro" id="IPR027417">
    <property type="entry name" value="P-loop_NTPase"/>
</dbReference>
<evidence type="ECO:0000256" key="11">
    <source>
        <dbReference type="ARBA" id="ARBA00023273"/>
    </source>
</evidence>
<proteinExistence type="predicted"/>
<dbReference type="Pfam" id="PF12774">
    <property type="entry name" value="AAA_6"/>
    <property type="match status" value="1"/>
</dbReference>
<dbReference type="GO" id="GO:0005930">
    <property type="term" value="C:axoneme"/>
    <property type="evidence" value="ECO:0007669"/>
    <property type="project" value="UniProtKB-SubCell"/>
</dbReference>
<organism evidence="14">
    <name type="scientific">Clastoptera arizonana</name>
    <name type="common">Arizona spittle bug</name>
    <dbReference type="NCBI Taxonomy" id="38151"/>
    <lineage>
        <taxon>Eukaryota</taxon>
        <taxon>Metazoa</taxon>
        <taxon>Ecdysozoa</taxon>
        <taxon>Arthropoda</taxon>
        <taxon>Hexapoda</taxon>
        <taxon>Insecta</taxon>
        <taxon>Pterygota</taxon>
        <taxon>Neoptera</taxon>
        <taxon>Paraneoptera</taxon>
        <taxon>Hemiptera</taxon>
        <taxon>Auchenorrhyncha</taxon>
        <taxon>Cercopoidea</taxon>
        <taxon>Clastopteridae</taxon>
        <taxon>Clastoptera</taxon>
    </lineage>
</organism>
<gene>
    <name evidence="14" type="ORF">g.41829</name>
</gene>
<dbReference type="EMBL" id="GEDC01005987">
    <property type="protein sequence ID" value="JAS31311.1"/>
    <property type="molecule type" value="Transcribed_RNA"/>
</dbReference>
<dbReference type="InterPro" id="IPR026983">
    <property type="entry name" value="DHC"/>
</dbReference>
<evidence type="ECO:0000256" key="8">
    <source>
        <dbReference type="ARBA" id="ARBA00023069"/>
    </source>
</evidence>
<evidence type="ECO:0000259" key="12">
    <source>
        <dbReference type="Pfam" id="PF08393"/>
    </source>
</evidence>
<evidence type="ECO:0000256" key="2">
    <source>
        <dbReference type="ARBA" id="ARBA00022490"/>
    </source>
</evidence>
<evidence type="ECO:0000256" key="7">
    <source>
        <dbReference type="ARBA" id="ARBA00023054"/>
    </source>
</evidence>
<keyword evidence="4" id="KW-0547">Nucleotide-binding</keyword>
<keyword evidence="9" id="KW-0505">Motor protein</keyword>
<sequence>LYSLPNTLRAMYHLVDSCLPVLEMSLFNTLYSKNVSLEAFESIQKLQTNNAIKYLQGTWLEELTHKLRMSLDNVGKGWFNIYEKNWKIYEVSKLFRLMIVIKFHMQSAIRTLVLNSIDAFVHLLESPSKCVLNCKEDFKWGDDILDSKFKSSVASIFILNLRLDENRAYYNTNPDQFEKVLVKLLESVVILSNKIPQIDSFLLTKLTFAEELFLSPIGLLDPEVVALREHLLMLIRAAIIPLNAYCKEYNKFLPLYNMNVDDYVEKFNQENHTASEVKDEIALQLRLKTNLQATIPIINFIGPFIIHTDVLKQFLVKKRDEIATKLLISYANKMKILIDTAMDEYKEIYRKLSQKPISIEHIFEIRDWMETIPVTVRTQDDLVRKYLLDYQILDTFWWPLEQEAFEAKWEAIGWPRRLQKKIDEVNELLDEEADKFQKIQVDDEFTMQDKIEVITINVTNFAGQRDISKVHEIAVDIRRTWKMIKETQEFGQLLNQRQKLFEMPITPFDQLNKLLKEFEPYKNLWITASDWLKSHIMYVDNPLINIDSESIERTITDYYKTIVKCYRIFTDMPELQEIALNIRQQIENFKHYIPLVQALCSTGMRERHWNKLSEMTGVVIKVSPTLTFKQCLHQGLSDHINVMLQISDEAGKEYVIEEALDKMENEWDNILMEVSPYKETGTYILKVTDETLQLLDDHILTTQQLTFSPFKGAFEERLFEWESKLRLAQEVLEEWFECQKTWMYLEPIFKSEDITQQLPLESKRFNTMERTWRRTMKIAYENPKIISICPDKRLAELLRNNNKLLSLVYKGLSEYLELKRSKFPRFYFLSDDELLEILAQSRNPRAVQPHLRKCFENIYKLNFEEDLNIKQMFSAEGECVDLIPNIYPTGSVEEWLLKVEDTMKNTIQKTLGIALSTIENAKRSEWVLVWPGQVVIAGCQTYWSAHVEFGILKQNLEEYFTLTLEQLDELRGLVKGKLSRVQRQVLSALIVIEVHSRDVLTTLIELKVQNVNEFDWISQLRYYWIEDDLKVRAVNAEFQYGYEYLGNSGRLVITPLTDRCYLTLTGALHLKFGGAPAGPAGTGKTETTKDLAKAFAIQCVVFNCSDQLDFMAMGKFFKGLASSG</sequence>
<dbReference type="Gene3D" id="3.20.180.20">
    <property type="entry name" value="Dynein heavy chain, N-terminal domain 2"/>
    <property type="match status" value="1"/>
</dbReference>
<keyword evidence="2" id="KW-0963">Cytoplasm</keyword>
<reference evidence="14" key="1">
    <citation type="submission" date="2015-12" db="EMBL/GenBank/DDBJ databases">
        <title>De novo transcriptome assembly of four potential Pierce s Disease insect vectors from Arizona vineyards.</title>
        <authorList>
            <person name="Tassone E.E."/>
        </authorList>
    </citation>
    <scope>NUCLEOTIDE SEQUENCE</scope>
</reference>
<dbReference type="PANTHER" id="PTHR22878:SF73">
    <property type="entry name" value="DYNEIN AXONEMAL HEAVY CHAIN 1"/>
    <property type="match status" value="1"/>
</dbReference>
<dbReference type="InterPro" id="IPR035699">
    <property type="entry name" value="AAA_6"/>
</dbReference>
<dbReference type="SUPFAM" id="SSF52540">
    <property type="entry name" value="P-loop containing nucleoside triphosphate hydrolases"/>
    <property type="match status" value="1"/>
</dbReference>
<dbReference type="InterPro" id="IPR042222">
    <property type="entry name" value="Dynein_2_N"/>
</dbReference>
<keyword evidence="8" id="KW-0969">Cilium</keyword>
<dbReference type="FunFam" id="1.20.140.100:FF:000004">
    <property type="entry name" value="Dynein axonemal heavy chain 6"/>
    <property type="match status" value="1"/>
</dbReference>
<evidence type="ECO:0000256" key="3">
    <source>
        <dbReference type="ARBA" id="ARBA00022701"/>
    </source>
</evidence>
<feature type="non-terminal residue" evidence="14">
    <location>
        <position position="1"/>
    </location>
</feature>
<dbReference type="AlphaFoldDB" id="A0A1B6E076"/>
<evidence type="ECO:0008006" key="15">
    <source>
        <dbReference type="Google" id="ProtNLM"/>
    </source>
</evidence>
<keyword evidence="3" id="KW-0493">Microtubule</keyword>
<dbReference type="Gene3D" id="1.10.287.2620">
    <property type="match status" value="1"/>
</dbReference>
<name>A0A1B6E076_9HEMI</name>
<evidence type="ECO:0000256" key="5">
    <source>
        <dbReference type="ARBA" id="ARBA00022840"/>
    </source>
</evidence>
<feature type="non-terminal residue" evidence="14">
    <location>
        <position position="1124"/>
    </location>
</feature>
<dbReference type="GO" id="GO:0051959">
    <property type="term" value="F:dynein light intermediate chain binding"/>
    <property type="evidence" value="ECO:0007669"/>
    <property type="project" value="InterPro"/>
</dbReference>
<evidence type="ECO:0000256" key="10">
    <source>
        <dbReference type="ARBA" id="ARBA00023212"/>
    </source>
</evidence>
<dbReference type="Gene3D" id="1.20.58.1120">
    <property type="match status" value="1"/>
</dbReference>
<accession>A0A1B6E076</accession>
<keyword evidence="10" id="KW-0206">Cytoskeleton</keyword>
<dbReference type="InterPro" id="IPR013602">
    <property type="entry name" value="Dynein_heavy_linker"/>
</dbReference>
<evidence type="ECO:0000259" key="13">
    <source>
        <dbReference type="Pfam" id="PF12774"/>
    </source>
</evidence>
<keyword evidence="6" id="KW-0243">Dynein</keyword>
<feature type="domain" description="Dynein heavy chain linker" evidence="12">
    <location>
        <begin position="511"/>
        <end position="911"/>
    </location>
</feature>
<dbReference type="Gene3D" id="1.20.140.100">
    <property type="entry name" value="Dynein heavy chain, N-terminal domain 2"/>
    <property type="match status" value="1"/>
</dbReference>
<keyword evidence="7" id="KW-0175">Coiled coil</keyword>
<dbReference type="Pfam" id="PF08393">
    <property type="entry name" value="DHC_N2"/>
    <property type="match status" value="1"/>
</dbReference>